<dbReference type="Pfam" id="PF07963">
    <property type="entry name" value="N_methyl"/>
    <property type="match status" value="1"/>
</dbReference>
<name>A0A367ZSG8_9BACT</name>
<organism evidence="2 3">
    <name type="scientific">Candidatus Ozemobacter sibiricus</name>
    <dbReference type="NCBI Taxonomy" id="2268124"/>
    <lineage>
        <taxon>Bacteria</taxon>
        <taxon>Candidatus Ozemobacteria</taxon>
        <taxon>Candidatus Ozemobacterales</taxon>
        <taxon>Candidatus Ozemobacteraceae</taxon>
        <taxon>Candidatus Ozemobacter</taxon>
    </lineage>
</organism>
<protein>
    <recommendedName>
        <fullName evidence="4">Prepilin-type N-terminal cleavage/methylation domain-containing protein</fullName>
    </recommendedName>
</protein>
<sequence>MKRRWSTASLRSHQGGFTMVEILICLGLLAVLGGILVYVMRSGRHELQFSSDHLNAVILTQKLSEDLIEELSMNPYGLETLGFDTTPRNFQEIVDGRSVLFSYIEDRAPPWGLIDPQTDGTLDQQMKPLYDDIRKFKVALSGDRRASSGSSPDRNLVEARFDFNWPTKTGRGELTSTCLLFSPAAAKQTDLAYAVNEPAIDARIPREVFGRGGMTIPQVAAAIGENVETITALGRISLITRDFLQSDFVQKQKKKIADEKTRLARTPASALDRQYAGRLAIARHWYELAKVSFQILAYLVPHFTTLQQQGKFNQEGGTGFNASTLQCDLQTYRVIYETFAGSLIQARYYYYSLLASDLSQYKGGKVQLQAFQKLMDIYRVCAILPTRPQGMQEYKDFLARLKSFAQGRNPFLVRFIDQETIFLQTPSLWFDRLPNLKRIADILQDKIPGILAFIREKSAAAITSNMPK</sequence>
<reference evidence="2 3" key="1">
    <citation type="submission" date="2018-05" db="EMBL/GenBank/DDBJ databases">
        <title>A metagenomic window into the 2 km-deep terrestrial subsurface aquifer revealed taxonomically and functionally diverse microbial community comprising novel uncultured bacterial lineages.</title>
        <authorList>
            <person name="Kadnikov V.V."/>
            <person name="Mardanov A.V."/>
            <person name="Beletsky A.V."/>
            <person name="Banks D."/>
            <person name="Pimenov N.V."/>
            <person name="Frank Y.A."/>
            <person name="Karnachuk O.V."/>
            <person name="Ravin N.V."/>
        </authorList>
    </citation>
    <scope>NUCLEOTIDE SEQUENCE [LARGE SCALE GENOMIC DNA]</scope>
    <source>
        <strain evidence="2">BY5</strain>
    </source>
</reference>
<comment type="caution">
    <text evidence="2">The sequence shown here is derived from an EMBL/GenBank/DDBJ whole genome shotgun (WGS) entry which is preliminary data.</text>
</comment>
<evidence type="ECO:0008006" key="4">
    <source>
        <dbReference type="Google" id="ProtNLM"/>
    </source>
</evidence>
<evidence type="ECO:0000256" key="1">
    <source>
        <dbReference type="SAM" id="Phobius"/>
    </source>
</evidence>
<dbReference type="InterPro" id="IPR012902">
    <property type="entry name" value="N_methyl_site"/>
</dbReference>
<dbReference type="Proteomes" id="UP000252355">
    <property type="component" value="Unassembled WGS sequence"/>
</dbReference>
<dbReference type="EMBL" id="QOQW01000007">
    <property type="protein sequence ID" value="RCK80322.1"/>
    <property type="molecule type" value="Genomic_DNA"/>
</dbReference>
<feature type="transmembrane region" description="Helical" evidence="1">
    <location>
        <begin position="20"/>
        <end position="40"/>
    </location>
</feature>
<dbReference type="AlphaFoldDB" id="A0A367ZSG8"/>
<evidence type="ECO:0000313" key="2">
    <source>
        <dbReference type="EMBL" id="RCK80322.1"/>
    </source>
</evidence>
<proteinExistence type="predicted"/>
<gene>
    <name evidence="2" type="ORF">OZSIB_3504</name>
</gene>
<evidence type="ECO:0000313" key="3">
    <source>
        <dbReference type="Proteomes" id="UP000252355"/>
    </source>
</evidence>
<keyword evidence="1" id="KW-0812">Transmembrane</keyword>
<keyword evidence="1" id="KW-1133">Transmembrane helix</keyword>
<keyword evidence="1" id="KW-0472">Membrane</keyword>
<accession>A0A367ZSG8</accession>